<reference evidence="2 3" key="1">
    <citation type="submission" date="2019-06" db="EMBL/GenBank/DDBJ databases">
        <title>Spirosoma utsteinense sp. nov. isolated from Antarctic ice-free soils.</title>
        <authorList>
            <person name="Tahon G."/>
        </authorList>
    </citation>
    <scope>NUCLEOTIDE SEQUENCE [LARGE SCALE GENOMIC DNA]</scope>
    <source>
        <strain evidence="2 3">LMG 31447</strain>
    </source>
</reference>
<protein>
    <submittedName>
        <fullName evidence="2">Uncharacterized protein</fullName>
    </submittedName>
</protein>
<feature type="region of interest" description="Disordered" evidence="1">
    <location>
        <begin position="43"/>
        <end position="65"/>
    </location>
</feature>
<gene>
    <name evidence="2" type="ORF">FH603_3705</name>
</gene>
<proteinExistence type="predicted"/>
<comment type="caution">
    <text evidence="2">The sequence shown here is derived from an EMBL/GenBank/DDBJ whole genome shotgun (WGS) entry which is preliminary data.</text>
</comment>
<evidence type="ECO:0000313" key="2">
    <source>
        <dbReference type="EMBL" id="MBC3793188.1"/>
    </source>
</evidence>
<keyword evidence="3" id="KW-1185">Reference proteome</keyword>
<dbReference type="EMBL" id="VFIA01000024">
    <property type="protein sequence ID" value="MBC3793188.1"/>
    <property type="molecule type" value="Genomic_DNA"/>
</dbReference>
<dbReference type="Proteomes" id="UP000700732">
    <property type="component" value="Unassembled WGS sequence"/>
</dbReference>
<sequence>MGIFDWGKTEQIKYLDDERHKTWDRLVKIELFVKELQNEIRKKASDSEREAANSSRKAAEYKNKSELRLEEAKEIVNKINSEYSLSIQTKDDILNVKIILNQKLHVVY</sequence>
<organism evidence="2 3">
    <name type="scientific">Spirosoma utsteinense</name>
    <dbReference type="NCBI Taxonomy" id="2585773"/>
    <lineage>
        <taxon>Bacteria</taxon>
        <taxon>Pseudomonadati</taxon>
        <taxon>Bacteroidota</taxon>
        <taxon>Cytophagia</taxon>
        <taxon>Cytophagales</taxon>
        <taxon>Cytophagaceae</taxon>
        <taxon>Spirosoma</taxon>
    </lineage>
</organism>
<evidence type="ECO:0000313" key="3">
    <source>
        <dbReference type="Proteomes" id="UP000700732"/>
    </source>
</evidence>
<accession>A0ABR6W9E4</accession>
<evidence type="ECO:0000256" key="1">
    <source>
        <dbReference type="SAM" id="MobiDB-lite"/>
    </source>
</evidence>
<name>A0ABR6W9E4_9BACT</name>
<dbReference type="RefSeq" id="WP_186738974.1">
    <property type="nucleotide sequence ID" value="NZ_VFIA01000024.1"/>
</dbReference>